<reference evidence="1 2" key="1">
    <citation type="journal article" date="2016" name="Nat. Commun.">
        <title>Thousands of microbial genomes shed light on interconnected biogeochemical processes in an aquifer system.</title>
        <authorList>
            <person name="Anantharaman K."/>
            <person name="Brown C.T."/>
            <person name="Hug L.A."/>
            <person name="Sharon I."/>
            <person name="Castelle C.J."/>
            <person name="Probst A.J."/>
            <person name="Thomas B.C."/>
            <person name="Singh A."/>
            <person name="Wilkins M.J."/>
            <person name="Karaoz U."/>
            <person name="Brodie E.L."/>
            <person name="Williams K.H."/>
            <person name="Hubbard S.S."/>
            <person name="Banfield J.F."/>
        </authorList>
    </citation>
    <scope>NUCLEOTIDE SEQUENCE [LARGE SCALE GENOMIC DNA]</scope>
</reference>
<dbReference type="SUPFAM" id="SSF47090">
    <property type="entry name" value="PGBD-like"/>
    <property type="match status" value="2"/>
</dbReference>
<dbReference type="EMBL" id="MHLW01000020">
    <property type="protein sequence ID" value="OGZ18014.1"/>
    <property type="molecule type" value="Genomic_DNA"/>
</dbReference>
<dbReference type="Proteomes" id="UP000178893">
    <property type="component" value="Unassembled WGS sequence"/>
</dbReference>
<accession>A0A1G2DWN4</accession>
<dbReference type="InterPro" id="IPR036366">
    <property type="entry name" value="PGBDSf"/>
</dbReference>
<name>A0A1G2DWN4_9BACT</name>
<protein>
    <recommendedName>
        <fullName evidence="3">Peptidoglycan binding-like domain-containing protein</fullName>
    </recommendedName>
</protein>
<comment type="caution">
    <text evidence="1">The sequence shown here is derived from an EMBL/GenBank/DDBJ whole genome shotgun (WGS) entry which is preliminary data.</text>
</comment>
<evidence type="ECO:0008006" key="3">
    <source>
        <dbReference type="Google" id="ProtNLM"/>
    </source>
</evidence>
<evidence type="ECO:0000313" key="1">
    <source>
        <dbReference type="EMBL" id="OGZ18014.1"/>
    </source>
</evidence>
<evidence type="ECO:0000313" key="2">
    <source>
        <dbReference type="Proteomes" id="UP000178893"/>
    </source>
</evidence>
<organism evidence="1 2">
    <name type="scientific">Candidatus Nealsonbacteria bacterium RBG_13_37_56</name>
    <dbReference type="NCBI Taxonomy" id="1801661"/>
    <lineage>
        <taxon>Bacteria</taxon>
        <taxon>Candidatus Nealsoniibacteriota</taxon>
    </lineage>
</organism>
<dbReference type="Gene3D" id="1.10.101.10">
    <property type="entry name" value="PGBD-like superfamily/PGBD"/>
    <property type="match status" value="2"/>
</dbReference>
<proteinExistence type="predicted"/>
<dbReference type="InterPro" id="IPR036365">
    <property type="entry name" value="PGBD-like_sf"/>
</dbReference>
<sequence length="1283" mass="136747">MKKIIIGVIIGLAIMVVIVKPASAQTIPMFERGLEVGMSGIDVKWLQVLLNNDSDTRIASSGPGSPGNETSYFGSLTKKAVIKFQEKYSQDILAPWGFSSGTGFVGRTTREKLNLILSISESLPQEVRQEENRITGLASNALASAFFGQNLKLGMALRDVKWLQILLNTDTDTRIADFGPGSPGNETSYFGFLTKKAVIRFQEKYSQDVLAPWGFNSGNGYVGRTTREKLNSILNQARDVVGEQEEEEEELSIVPQSVSPSEPGLTVELVSEDLEFVAGQALAPLAKFTFINGDDQEVKITNLKFKRIGTSSDSTLSNIYLFEGVKRLTNAVSPLSTGVISFSDSDGIIKIPAGSSKTITIRSDLRSGSNTELIGISINSADDIASDATSVKGDFPINGNLFTIGSVTLAEADFSSSTTPAANSSVVPHEQYVVWQNTVNIPTAVVNLSRITLTEEGTIFNSDLKNFRLYINGVQVGATVAGLDADGCVTFDLTASPKKLEIGYSTIKVSADITGGSSRTFKFSLESAADIGFVDANYGVNVLATAATAAFTVRASGTQTVSAGSVTIAEKSDGPVDVVNGISAETIGEFVLTAGGGERVRIQTLEVEVIWTNNDSDAGSVGSLRDGIILVNGNQVGRVTILDVDETSSDSSGTTFSFGSLLTLEPNEQATLQVQADIYDNDGTNSLETSDTLKVNILAGTSNAKGLSSNAAISVPVSAVASHTVEVEQGELDLAKYAGFVNKTIAVPVVKTKIAQFSLMSSKEDIDLDTIIINLATVTDAVDASDDLNNLYVVFNGSSTDIKAAAVDGDNTFTINHRLEKHTVLDISVYADVALSAYSSGTADTIIARARVSGVSAESGASAVAPTSSTYTSGQTITFDRSESGDLITRLGGDTPAGRIAAGSTPEEIAAGNPRVQVGAKYEFVAVEDDFLIKDIKIELDDYTSVSGVDVGGAVLYAVLKDGENIVIDKNGNQAKEKFGAGTGGDLDEVEFTGLEILIPANTSKTLTFELLLAVLDSDGSSYSSQANLELQIKKVKYENSLGEEIEDSDPGGEPKGKDLYVYKSIPYFSSIDMSENKIYNGTSTNLYSFKVAADYAGPISLKQLKFALNWDNNNTSTLVLDTFRLKRDSQEITSQVTIQDIYGASLESITNTATPSHDTVVFTFGTEETIPAGEERTYNIYARPTGFQYSSTTGADTLAINLKGGVDDSSHNTTKRYLVDNSTTGLFELHTTNSGNGTAYNLIWSDRSAVRHTYSADNAYPDWANSYLMANLPLGPKFWHGQ</sequence>
<gene>
    <name evidence="1" type="ORF">A2V72_02015</name>
</gene>